<dbReference type="PANTHER" id="PTHR30290">
    <property type="entry name" value="PERIPLASMIC BINDING COMPONENT OF ABC TRANSPORTER"/>
    <property type="match status" value="1"/>
</dbReference>
<comment type="caution">
    <text evidence="7">The sequence shown here is derived from an EMBL/GenBank/DDBJ whole genome shotgun (WGS) entry which is preliminary data.</text>
</comment>
<evidence type="ECO:0000256" key="3">
    <source>
        <dbReference type="ARBA" id="ARBA00022729"/>
    </source>
</evidence>
<sequence length="538" mass="59443">MTMKKVIGLSALVLLGACAGEGEPVNNTEEAPENNEASEADASNEEQADPDALVINMASDVSSLDPHFGNDHPSLNVKRTIYDTLVSTDENLELEMSLAESFEQVDDTTWEVVLQEGIEFHDGAELNAESVKLNIERMLDPDLASPVAFMFDMIEEVELVDDYSLLIHTEYPFAPLRTHFAHPAGQQISPLVIEEDYAAMEDGADPGSVVNENPTGTGFYVLEEQEPGSSYELVQNENYWNGEPGAETLTFEIVPEDLTRVGQLETDSAQIIGHLNPNDVQRVEDNEETKVARYESASLAYLGFQNEEEPFDDPLVREAIALAVNKEDIVNSVMNGTAQPAKGPLAPIVFGASDQLEQIVQDMETAQDLLAEAGFDEGFETELWVDDSRAWQDAAEIIQAQLAPIGITVDIISMESGVHRDHLNDGDAPMFISSWGTVTGDADYGLYPVFHSESRGVSGNRTFYENSEVDDLLEAARQESDEAEREQLYFDAQELIMDDLPLVPLYHIEHLAGLQEDVENFVIHPSSLYDMFPVTRSE</sequence>
<evidence type="ECO:0000256" key="4">
    <source>
        <dbReference type="SAM" id="MobiDB-lite"/>
    </source>
</evidence>
<dbReference type="InterPro" id="IPR000914">
    <property type="entry name" value="SBP_5_dom"/>
</dbReference>
<keyword evidence="3 5" id="KW-0732">Signal</keyword>
<dbReference type="PROSITE" id="PS51257">
    <property type="entry name" value="PROKAR_LIPOPROTEIN"/>
    <property type="match status" value="1"/>
</dbReference>
<keyword evidence="2" id="KW-0813">Transport</keyword>
<evidence type="ECO:0000259" key="6">
    <source>
        <dbReference type="Pfam" id="PF00496"/>
    </source>
</evidence>
<dbReference type="GO" id="GO:0042597">
    <property type="term" value="C:periplasmic space"/>
    <property type="evidence" value="ECO:0007669"/>
    <property type="project" value="UniProtKB-ARBA"/>
</dbReference>
<proteinExistence type="inferred from homology"/>
<dbReference type="CDD" id="cd08499">
    <property type="entry name" value="PBP2_Ylib_like"/>
    <property type="match status" value="1"/>
</dbReference>
<organism evidence="7 8">
    <name type="scientific">Alkalicoccus luteus</name>
    <dbReference type="NCBI Taxonomy" id="1237094"/>
    <lineage>
        <taxon>Bacteria</taxon>
        <taxon>Bacillati</taxon>
        <taxon>Bacillota</taxon>
        <taxon>Bacilli</taxon>
        <taxon>Bacillales</taxon>
        <taxon>Bacillaceae</taxon>
        <taxon>Alkalicoccus</taxon>
    </lineage>
</organism>
<dbReference type="Gene3D" id="3.90.76.10">
    <property type="entry name" value="Dipeptide-binding Protein, Domain 1"/>
    <property type="match status" value="1"/>
</dbReference>
<dbReference type="PANTHER" id="PTHR30290:SF9">
    <property type="entry name" value="OLIGOPEPTIDE-BINDING PROTEIN APPA"/>
    <property type="match status" value="1"/>
</dbReference>
<dbReference type="GO" id="GO:0015833">
    <property type="term" value="P:peptide transport"/>
    <property type="evidence" value="ECO:0007669"/>
    <property type="project" value="TreeGrafter"/>
</dbReference>
<dbReference type="InterPro" id="IPR030678">
    <property type="entry name" value="Peptide/Ni-bd"/>
</dbReference>
<dbReference type="Proteomes" id="UP000752012">
    <property type="component" value="Unassembled WGS sequence"/>
</dbReference>
<dbReference type="GO" id="GO:0043190">
    <property type="term" value="C:ATP-binding cassette (ABC) transporter complex"/>
    <property type="evidence" value="ECO:0007669"/>
    <property type="project" value="InterPro"/>
</dbReference>
<evidence type="ECO:0000256" key="2">
    <source>
        <dbReference type="ARBA" id="ARBA00022448"/>
    </source>
</evidence>
<dbReference type="Gene3D" id="3.10.105.10">
    <property type="entry name" value="Dipeptide-binding Protein, Domain 3"/>
    <property type="match status" value="1"/>
</dbReference>
<accession>A0A969PU17</accession>
<dbReference type="PIRSF" id="PIRSF002741">
    <property type="entry name" value="MppA"/>
    <property type="match status" value="1"/>
</dbReference>
<dbReference type="EMBL" id="JAATHJ010000009">
    <property type="protein sequence ID" value="NJP37534.1"/>
    <property type="molecule type" value="Genomic_DNA"/>
</dbReference>
<name>A0A969PU17_9BACI</name>
<evidence type="ECO:0000256" key="1">
    <source>
        <dbReference type="ARBA" id="ARBA00005695"/>
    </source>
</evidence>
<dbReference type="InterPro" id="IPR039424">
    <property type="entry name" value="SBP_5"/>
</dbReference>
<feature type="signal peptide" evidence="5">
    <location>
        <begin position="1"/>
        <end position="19"/>
    </location>
</feature>
<feature type="region of interest" description="Disordered" evidence="4">
    <location>
        <begin position="23"/>
        <end position="47"/>
    </location>
</feature>
<keyword evidence="8" id="KW-1185">Reference proteome</keyword>
<reference evidence="7 8" key="1">
    <citation type="submission" date="2020-03" db="EMBL/GenBank/DDBJ databases">
        <title>Assessment of the enzymatic potential of alkaline-tolerant lipase obtained from Bacillus luteus H11 (technogenic soil) for the bioremediation of saline soils contaminated with petroleum substances.</title>
        <authorList>
            <person name="Kalwasinska A."/>
        </authorList>
    </citation>
    <scope>NUCLEOTIDE SEQUENCE [LARGE SCALE GENOMIC DNA]</scope>
    <source>
        <strain evidence="7 8">H11</strain>
    </source>
</reference>
<evidence type="ECO:0000313" key="7">
    <source>
        <dbReference type="EMBL" id="NJP37534.1"/>
    </source>
</evidence>
<dbReference type="Gene3D" id="3.40.190.10">
    <property type="entry name" value="Periplasmic binding protein-like II"/>
    <property type="match status" value="1"/>
</dbReference>
<dbReference type="Pfam" id="PF00496">
    <property type="entry name" value="SBP_bac_5"/>
    <property type="match status" value="1"/>
</dbReference>
<feature type="chain" id="PRO_5037537663" evidence="5">
    <location>
        <begin position="20"/>
        <end position="538"/>
    </location>
</feature>
<evidence type="ECO:0000313" key="8">
    <source>
        <dbReference type="Proteomes" id="UP000752012"/>
    </source>
</evidence>
<dbReference type="SUPFAM" id="SSF53850">
    <property type="entry name" value="Periplasmic binding protein-like II"/>
    <property type="match status" value="1"/>
</dbReference>
<gene>
    <name evidence="7" type="ORF">HCN83_08030</name>
</gene>
<dbReference type="GO" id="GO:1904680">
    <property type="term" value="F:peptide transmembrane transporter activity"/>
    <property type="evidence" value="ECO:0007669"/>
    <property type="project" value="TreeGrafter"/>
</dbReference>
<protein>
    <submittedName>
        <fullName evidence="7">Glutathione ABC transporter substrate-binding protein</fullName>
    </submittedName>
</protein>
<evidence type="ECO:0000256" key="5">
    <source>
        <dbReference type="SAM" id="SignalP"/>
    </source>
</evidence>
<dbReference type="AlphaFoldDB" id="A0A969PU17"/>
<comment type="similarity">
    <text evidence="1">Belongs to the bacterial solute-binding protein 5 family.</text>
</comment>
<feature type="compositionally biased region" description="Acidic residues" evidence="4">
    <location>
        <begin position="30"/>
        <end position="47"/>
    </location>
</feature>
<feature type="domain" description="Solute-binding protein family 5" evidence="6">
    <location>
        <begin position="94"/>
        <end position="453"/>
    </location>
</feature>